<dbReference type="InterPro" id="IPR038666">
    <property type="entry name" value="SSP1_head-tail_sf"/>
</dbReference>
<evidence type="ECO:0008006" key="2">
    <source>
        <dbReference type="Google" id="ProtNLM"/>
    </source>
</evidence>
<dbReference type="EMBL" id="KF540242">
    <property type="protein sequence ID" value="AIF26691.1"/>
    <property type="molecule type" value="Genomic_DNA"/>
</dbReference>
<dbReference type="AlphaFoldDB" id="A0A0H3U859"/>
<dbReference type="InterPro" id="IPR008767">
    <property type="entry name" value="Phage_SPP1_head-tail_adaptor"/>
</dbReference>
<protein>
    <recommendedName>
        <fullName evidence="2">Head-tail adaptor protein</fullName>
    </recommendedName>
</protein>
<organism evidence="1">
    <name type="scientific">uncultured bacterium fosmid pJB83B9</name>
    <dbReference type="NCBI Taxonomy" id="1478070"/>
    <lineage>
        <taxon>Bacteria</taxon>
        <taxon>environmental samples</taxon>
    </lineage>
</organism>
<sequence length="174" mass="19576">MLPNRLPRTTCASLSAPLWVTMARYHRHSSRPFSCLWRHSTTTANLSTTSRSTCHLLIRSSSAHIAGTDMRAAEFRYEVSVKRSAGTPDSYGYTATTWQTVATHRCVREVQNSNRTLSNGELWYPNAAVFTFRLGANVQLGDRIQDGNSLYDVISCTPDRLKRIITVNAELHNE</sequence>
<dbReference type="Gene3D" id="2.40.10.270">
    <property type="entry name" value="Bacteriophage SPP1 head-tail adaptor protein"/>
    <property type="match status" value="1"/>
</dbReference>
<proteinExistence type="predicted"/>
<accession>A0A0H3U859</accession>
<name>A0A0H3U859_9BACT</name>
<reference evidence="1" key="1">
    <citation type="submission" date="2013-08" db="EMBL/GenBank/DDBJ databases">
        <title>Comparison of modified E. coli strains.</title>
        <authorList>
            <person name="Juergensen J."/>
            <person name="Bonge A."/>
            <person name="Streit W.R."/>
        </authorList>
    </citation>
    <scope>NUCLEOTIDE SEQUENCE</scope>
</reference>
<evidence type="ECO:0000313" key="1">
    <source>
        <dbReference type="EMBL" id="AIF26691.1"/>
    </source>
</evidence>
<dbReference type="Pfam" id="PF05521">
    <property type="entry name" value="Phage_HCP"/>
    <property type="match status" value="1"/>
</dbReference>